<keyword evidence="5" id="KW-0833">Ubl conjugation pathway</keyword>
<evidence type="ECO:0000256" key="3">
    <source>
        <dbReference type="ARBA" id="ARBA00018218"/>
    </source>
</evidence>
<evidence type="ECO:0000256" key="7">
    <source>
        <dbReference type="ARBA" id="ARBA00022989"/>
    </source>
</evidence>
<accession>A0A250XJV2</accession>
<dbReference type="GO" id="GO:0044389">
    <property type="term" value="F:ubiquitin-like protein ligase binding"/>
    <property type="evidence" value="ECO:0007669"/>
    <property type="project" value="TreeGrafter"/>
</dbReference>
<comment type="caution">
    <text evidence="11">The sequence shown here is derived from an EMBL/GenBank/DDBJ whole genome shotgun (WGS) entry which is preliminary data.</text>
</comment>
<keyword evidence="8" id="KW-0472">Membrane</keyword>
<protein>
    <recommendedName>
        <fullName evidence="3">DDRGK domain-containing protein 1</fullName>
    </recommendedName>
</protein>
<comment type="similarity">
    <text evidence="2">Belongs to the DDRGK1 family.</text>
</comment>
<keyword evidence="6" id="KW-0256">Endoplasmic reticulum</keyword>
<dbReference type="PANTHER" id="PTHR48176:SF1">
    <property type="entry name" value="DDRGK DOMAIN-CONTAINING PROTEIN 1"/>
    <property type="match status" value="1"/>
</dbReference>
<evidence type="ECO:0000256" key="5">
    <source>
        <dbReference type="ARBA" id="ARBA00022786"/>
    </source>
</evidence>
<gene>
    <name evidence="11" type="ORF">CEUSTIGMA_g10773.t1</name>
</gene>
<dbReference type="PANTHER" id="PTHR48176">
    <property type="entry name" value="DDRGK DOMAIN-CONTAINING PROTEIN 1"/>
    <property type="match status" value="1"/>
</dbReference>
<dbReference type="SUPFAM" id="SSF46785">
    <property type="entry name" value="Winged helix' DNA-binding domain"/>
    <property type="match status" value="1"/>
</dbReference>
<dbReference type="Gene3D" id="1.10.10.10">
    <property type="entry name" value="Winged helix-like DNA-binding domain superfamily/Winged helix DNA-binding domain"/>
    <property type="match status" value="1"/>
</dbReference>
<evidence type="ECO:0000256" key="10">
    <source>
        <dbReference type="SAM" id="MobiDB-lite"/>
    </source>
</evidence>
<proteinExistence type="inferred from homology"/>
<keyword evidence="7" id="KW-1133">Transmembrane helix</keyword>
<evidence type="ECO:0000256" key="9">
    <source>
        <dbReference type="ARBA" id="ARBA00023438"/>
    </source>
</evidence>
<sequence>MALDHMVVIALGAFLVVLAVLGAICFGIVRASKSSEEAQISDDTKAEIEDEDVPVVATGRRNAASRMQATRRRRQMAAAAAAQQSASNAVVDSESSDRESDAGDEDEEERENMALPLNKKDRKREEKRQQQEARVAAQEAREQKKSSYDQRQREKQEKKEAARKAQEEEMRKAEEERIKKEEEEAAQWMGMISVEKEGTGECDDQEESQGLLAQFIDYIKQKKTVPLEQLATEFKLRTTDVIDRVQGLEAMGRLTGVMDERGKYIYISMEEMQAVANYITSKGRVAISELAAKSDTFIDMEVKATVEGSGMQSGIDFESLVEASL</sequence>
<evidence type="ECO:0000256" key="8">
    <source>
        <dbReference type="ARBA" id="ARBA00023136"/>
    </source>
</evidence>
<organism evidence="11 12">
    <name type="scientific">Chlamydomonas eustigma</name>
    <dbReference type="NCBI Taxonomy" id="1157962"/>
    <lineage>
        <taxon>Eukaryota</taxon>
        <taxon>Viridiplantae</taxon>
        <taxon>Chlorophyta</taxon>
        <taxon>core chlorophytes</taxon>
        <taxon>Chlorophyceae</taxon>
        <taxon>CS clade</taxon>
        <taxon>Chlamydomonadales</taxon>
        <taxon>Chlamydomonadaceae</taxon>
        <taxon>Chlamydomonas</taxon>
    </lineage>
</organism>
<dbReference type="InterPro" id="IPR050899">
    <property type="entry name" value="DDRGK_domain-containing"/>
</dbReference>
<dbReference type="FunFam" id="1.10.10.10:FF:000143">
    <property type="entry name" value="DDRGK domain-containing protein 1"/>
    <property type="match status" value="1"/>
</dbReference>
<dbReference type="SMART" id="SM01128">
    <property type="entry name" value="DDRGK"/>
    <property type="match status" value="1"/>
</dbReference>
<comment type="subcellular location">
    <subcellularLocation>
        <location evidence="1">Endoplasmic reticulum membrane</location>
        <topology evidence="1">Single-pass membrane protein</topology>
    </subcellularLocation>
</comment>
<evidence type="ECO:0000256" key="6">
    <source>
        <dbReference type="ARBA" id="ARBA00022824"/>
    </source>
</evidence>
<dbReference type="InterPro" id="IPR019153">
    <property type="entry name" value="DDRGK_dom-contain"/>
</dbReference>
<feature type="compositionally biased region" description="Basic and acidic residues" evidence="10">
    <location>
        <begin position="139"/>
        <end position="182"/>
    </location>
</feature>
<dbReference type="InterPro" id="IPR036388">
    <property type="entry name" value="WH-like_DNA-bd_sf"/>
</dbReference>
<dbReference type="EMBL" id="BEGY01000097">
    <property type="protein sequence ID" value="GAX83348.1"/>
    <property type="molecule type" value="Genomic_DNA"/>
</dbReference>
<comment type="function">
    <text evidence="9">Substrate adapter for ufmylation, the covalent attachment of the ubiquitin-like modifier UFM1 to substrate proteins.</text>
</comment>
<dbReference type="InterPro" id="IPR036390">
    <property type="entry name" value="WH_DNA-bd_sf"/>
</dbReference>
<keyword evidence="4" id="KW-0812">Transmembrane</keyword>
<dbReference type="GO" id="GO:0005789">
    <property type="term" value="C:endoplasmic reticulum membrane"/>
    <property type="evidence" value="ECO:0007669"/>
    <property type="project" value="UniProtKB-SubCell"/>
</dbReference>
<dbReference type="Pfam" id="PF09756">
    <property type="entry name" value="DDRGK"/>
    <property type="match status" value="1"/>
</dbReference>
<evidence type="ECO:0000313" key="11">
    <source>
        <dbReference type="EMBL" id="GAX83348.1"/>
    </source>
</evidence>
<feature type="compositionally biased region" description="Low complexity" evidence="10">
    <location>
        <begin position="76"/>
        <end position="87"/>
    </location>
</feature>
<evidence type="ECO:0000313" key="12">
    <source>
        <dbReference type="Proteomes" id="UP000232323"/>
    </source>
</evidence>
<evidence type="ECO:0000256" key="2">
    <source>
        <dbReference type="ARBA" id="ARBA00009829"/>
    </source>
</evidence>
<dbReference type="Proteomes" id="UP000232323">
    <property type="component" value="Unassembled WGS sequence"/>
</dbReference>
<evidence type="ECO:0000256" key="1">
    <source>
        <dbReference type="ARBA" id="ARBA00004389"/>
    </source>
</evidence>
<dbReference type="OrthoDB" id="2285710at2759"/>
<dbReference type="AlphaFoldDB" id="A0A250XJV2"/>
<evidence type="ECO:0000256" key="4">
    <source>
        <dbReference type="ARBA" id="ARBA00022692"/>
    </source>
</evidence>
<feature type="region of interest" description="Disordered" evidence="10">
    <location>
        <begin position="51"/>
        <end position="184"/>
    </location>
</feature>
<dbReference type="STRING" id="1157962.A0A250XJV2"/>
<reference evidence="11 12" key="1">
    <citation type="submission" date="2017-08" db="EMBL/GenBank/DDBJ databases">
        <title>Acidophilic green algal genome provides insights into adaptation to an acidic environment.</title>
        <authorList>
            <person name="Hirooka S."/>
            <person name="Hirose Y."/>
            <person name="Kanesaki Y."/>
            <person name="Higuchi S."/>
            <person name="Fujiwara T."/>
            <person name="Onuma R."/>
            <person name="Era A."/>
            <person name="Ohbayashi R."/>
            <person name="Uzuka A."/>
            <person name="Nozaki H."/>
            <person name="Yoshikawa H."/>
            <person name="Miyagishima S.Y."/>
        </authorList>
    </citation>
    <scope>NUCLEOTIDE SEQUENCE [LARGE SCALE GENOMIC DNA]</scope>
    <source>
        <strain evidence="11 12">NIES-2499</strain>
    </source>
</reference>
<name>A0A250XJV2_9CHLO</name>
<keyword evidence="12" id="KW-1185">Reference proteome</keyword>